<dbReference type="Pfam" id="PF17189">
    <property type="entry name" value="Glyco_hydro_30C"/>
    <property type="match status" value="1"/>
</dbReference>
<feature type="chain" id="PRO_5042084311" evidence="5">
    <location>
        <begin position="27"/>
        <end position="481"/>
    </location>
</feature>
<dbReference type="Gene3D" id="3.20.20.80">
    <property type="entry name" value="Glycosidases"/>
    <property type="match status" value="1"/>
</dbReference>
<feature type="domain" description="Glycosyl hydrolase family 30 TIM-barrel" evidence="6">
    <location>
        <begin position="87"/>
        <end position="417"/>
    </location>
</feature>
<dbReference type="Proteomes" id="UP001241110">
    <property type="component" value="Unassembled WGS sequence"/>
</dbReference>
<dbReference type="AlphaFoldDB" id="A0AAE3QWS5"/>
<evidence type="ECO:0000256" key="3">
    <source>
        <dbReference type="ARBA" id="ARBA00022801"/>
    </source>
</evidence>
<evidence type="ECO:0000256" key="4">
    <source>
        <dbReference type="RuleBase" id="RU361188"/>
    </source>
</evidence>
<reference evidence="8" key="1">
    <citation type="submission" date="2023-05" db="EMBL/GenBank/DDBJ databases">
        <authorList>
            <person name="Zhang X."/>
        </authorList>
    </citation>
    <scope>NUCLEOTIDE SEQUENCE</scope>
    <source>
        <strain evidence="8">YF14B1</strain>
    </source>
</reference>
<dbReference type="Gene3D" id="2.60.40.1180">
    <property type="entry name" value="Golgi alpha-mannosidase II"/>
    <property type="match status" value="1"/>
</dbReference>
<proteinExistence type="inferred from homology"/>
<gene>
    <name evidence="8" type="ORF">QNI16_29225</name>
</gene>
<dbReference type="SUPFAM" id="SSF51445">
    <property type="entry name" value="(Trans)glycosidases"/>
    <property type="match status" value="1"/>
</dbReference>
<dbReference type="GO" id="GO:0016020">
    <property type="term" value="C:membrane"/>
    <property type="evidence" value="ECO:0007669"/>
    <property type="project" value="GOC"/>
</dbReference>
<dbReference type="PANTHER" id="PTHR11069">
    <property type="entry name" value="GLUCOSYLCERAMIDASE"/>
    <property type="match status" value="1"/>
</dbReference>
<evidence type="ECO:0000313" key="8">
    <source>
        <dbReference type="EMBL" id="MDJ1484616.1"/>
    </source>
</evidence>
<dbReference type="Pfam" id="PF02055">
    <property type="entry name" value="Glyco_hydro_30"/>
    <property type="match status" value="1"/>
</dbReference>
<dbReference type="GO" id="GO:0004348">
    <property type="term" value="F:glucosylceramidase activity"/>
    <property type="evidence" value="ECO:0007669"/>
    <property type="project" value="InterPro"/>
</dbReference>
<sequence length="481" mass="52791">MHIPHSLFRVSGIVSLFALMACIACKNNTQDQTAMETSGKTDVEVWLTTTDKSTLFSKQPVSYTFGTEATTLPTIEIDTAQSFQTMDGFGYTLTGGSAYVLHQKLNPEQRATLLNELFDTNDKNIGISYLRVSIGSSDLDSSTFSYNDLPAGQKDEDMQKFSLTPDKKDLVPVLKEILAINPSIKILGSPWSPPAWMKSNNSTIGGKLKPEYYAAYAKYFVKYVQEMAKEGITIDAITVQNEPENPKNNPSLDMTAPEQATFVKKHLGPAFEAAGIKTKIQIFDHNCDHPNYPISILNDSEAKKYIDGSAFHLYLGSISALTEVHNAHPDKHVYFTEQWTSSEGQFGGDLQWAVKNLIIGATRNWSRNVLQWNLAADPQQNPHTPGGCTQCLGALTIGDTVRRNVSYYTIAHASKFVRPGSVRIASTELADLPNVAFKTPSGKKVLIVLNEGNTKKDFAIKTNGKSAPVSINAASVATFVF</sequence>
<dbReference type="EMBL" id="JASJOS010000015">
    <property type="protein sequence ID" value="MDJ1484616.1"/>
    <property type="molecule type" value="Genomic_DNA"/>
</dbReference>
<name>A0AAE3QWS5_9BACT</name>
<evidence type="ECO:0000256" key="2">
    <source>
        <dbReference type="ARBA" id="ARBA00022729"/>
    </source>
</evidence>
<dbReference type="GO" id="GO:0006680">
    <property type="term" value="P:glucosylceramide catabolic process"/>
    <property type="evidence" value="ECO:0007669"/>
    <property type="project" value="TreeGrafter"/>
</dbReference>
<feature type="domain" description="Glycosyl hydrolase family 30 beta sandwich" evidence="7">
    <location>
        <begin position="420"/>
        <end position="479"/>
    </location>
</feature>
<evidence type="ECO:0000313" key="9">
    <source>
        <dbReference type="Proteomes" id="UP001241110"/>
    </source>
</evidence>
<protein>
    <submittedName>
        <fullName evidence="8">Glycoside hydrolase family 30 beta sandwich domain-containing protein</fullName>
    </submittedName>
</protein>
<dbReference type="InterPro" id="IPR033453">
    <property type="entry name" value="Glyco_hydro_30_TIM-barrel"/>
</dbReference>
<feature type="signal peptide" evidence="5">
    <location>
        <begin position="1"/>
        <end position="26"/>
    </location>
</feature>
<evidence type="ECO:0000259" key="7">
    <source>
        <dbReference type="Pfam" id="PF17189"/>
    </source>
</evidence>
<keyword evidence="3 4" id="KW-0378">Hydrolase</keyword>
<comment type="caution">
    <text evidence="8">The sequence shown here is derived from an EMBL/GenBank/DDBJ whole genome shotgun (WGS) entry which is preliminary data.</text>
</comment>
<comment type="similarity">
    <text evidence="1 4">Belongs to the glycosyl hydrolase 30 family.</text>
</comment>
<evidence type="ECO:0000256" key="1">
    <source>
        <dbReference type="ARBA" id="ARBA00005382"/>
    </source>
</evidence>
<keyword evidence="4" id="KW-0326">Glycosidase</keyword>
<dbReference type="InterPro" id="IPR033452">
    <property type="entry name" value="GH30_C"/>
</dbReference>
<dbReference type="InterPro" id="IPR013780">
    <property type="entry name" value="Glyco_hydro_b"/>
</dbReference>
<evidence type="ECO:0000256" key="5">
    <source>
        <dbReference type="SAM" id="SignalP"/>
    </source>
</evidence>
<dbReference type="RefSeq" id="WP_313986183.1">
    <property type="nucleotide sequence ID" value="NZ_JASJOS010000015.1"/>
</dbReference>
<dbReference type="InterPro" id="IPR017853">
    <property type="entry name" value="GH"/>
</dbReference>
<dbReference type="InterPro" id="IPR001139">
    <property type="entry name" value="Glyco_hydro_30"/>
</dbReference>
<organism evidence="8 9">
    <name type="scientific">Xanthocytophaga flava</name>
    <dbReference type="NCBI Taxonomy" id="3048013"/>
    <lineage>
        <taxon>Bacteria</taxon>
        <taxon>Pseudomonadati</taxon>
        <taxon>Bacteroidota</taxon>
        <taxon>Cytophagia</taxon>
        <taxon>Cytophagales</taxon>
        <taxon>Rhodocytophagaceae</taxon>
        <taxon>Xanthocytophaga</taxon>
    </lineage>
</organism>
<accession>A0AAE3QWS5</accession>
<evidence type="ECO:0000259" key="6">
    <source>
        <dbReference type="Pfam" id="PF02055"/>
    </source>
</evidence>
<keyword evidence="2 5" id="KW-0732">Signal</keyword>
<dbReference type="PANTHER" id="PTHR11069:SF23">
    <property type="entry name" value="LYSOSOMAL ACID GLUCOSYLCERAMIDASE"/>
    <property type="match status" value="1"/>
</dbReference>